<sequence>MITRSNLAEQLREYQMRSKHEWATLSFFSSTATNTSSWLQKVAYQNSLEMTETTDVRAISETTRMISRAKGFSNGCGGRNTCGMGAVYVGLPNFLGGCFVFPVHEGCFGLNLSHFSYVFVHQSNKASKKKQEDEEKNASTIINVKL</sequence>
<evidence type="ECO:0000313" key="1">
    <source>
        <dbReference type="EMBL" id="KAG6498325.1"/>
    </source>
</evidence>
<gene>
    <name evidence="1" type="ORF">ZIOFF_046237</name>
</gene>
<name>A0A8J5L2D8_ZINOF</name>
<dbReference type="Proteomes" id="UP000734854">
    <property type="component" value="Unassembled WGS sequence"/>
</dbReference>
<dbReference type="AlphaFoldDB" id="A0A8J5L2D8"/>
<protein>
    <submittedName>
        <fullName evidence="1">Uncharacterized protein</fullName>
    </submittedName>
</protein>
<evidence type="ECO:0000313" key="2">
    <source>
        <dbReference type="Proteomes" id="UP000734854"/>
    </source>
</evidence>
<dbReference type="EMBL" id="JACMSC010000012">
    <property type="protein sequence ID" value="KAG6498325.1"/>
    <property type="molecule type" value="Genomic_DNA"/>
</dbReference>
<keyword evidence="2" id="KW-1185">Reference proteome</keyword>
<comment type="caution">
    <text evidence="1">The sequence shown here is derived from an EMBL/GenBank/DDBJ whole genome shotgun (WGS) entry which is preliminary data.</text>
</comment>
<organism evidence="1 2">
    <name type="scientific">Zingiber officinale</name>
    <name type="common">Ginger</name>
    <name type="synonym">Amomum zingiber</name>
    <dbReference type="NCBI Taxonomy" id="94328"/>
    <lineage>
        <taxon>Eukaryota</taxon>
        <taxon>Viridiplantae</taxon>
        <taxon>Streptophyta</taxon>
        <taxon>Embryophyta</taxon>
        <taxon>Tracheophyta</taxon>
        <taxon>Spermatophyta</taxon>
        <taxon>Magnoliopsida</taxon>
        <taxon>Liliopsida</taxon>
        <taxon>Zingiberales</taxon>
        <taxon>Zingiberaceae</taxon>
        <taxon>Zingiber</taxon>
    </lineage>
</organism>
<dbReference type="PANTHER" id="PTHR34936">
    <property type="entry name" value="EXPRESSED PROTEIN"/>
    <property type="match status" value="1"/>
</dbReference>
<proteinExistence type="predicted"/>
<dbReference type="PANTHER" id="PTHR34936:SF7">
    <property type="entry name" value="NADH-UBIQUINONE OXIDOREDUCTASE CHAIN 5"/>
    <property type="match status" value="1"/>
</dbReference>
<accession>A0A8J5L2D8</accession>
<reference evidence="1 2" key="1">
    <citation type="submission" date="2020-08" db="EMBL/GenBank/DDBJ databases">
        <title>Plant Genome Project.</title>
        <authorList>
            <person name="Zhang R.-G."/>
        </authorList>
    </citation>
    <scope>NUCLEOTIDE SEQUENCE [LARGE SCALE GENOMIC DNA]</scope>
    <source>
        <tissue evidence="1">Rhizome</tissue>
    </source>
</reference>